<evidence type="ECO:0000256" key="1">
    <source>
        <dbReference type="SAM" id="MobiDB-lite"/>
    </source>
</evidence>
<accession>A0A8J2NS66</accession>
<dbReference type="AlphaFoldDB" id="A0A8J2NS66"/>
<evidence type="ECO:0000313" key="2">
    <source>
        <dbReference type="EMBL" id="CAG7719268.1"/>
    </source>
</evidence>
<comment type="caution">
    <text evidence="2">The sequence shown here is derived from an EMBL/GenBank/DDBJ whole genome shotgun (WGS) entry which is preliminary data.</text>
</comment>
<evidence type="ECO:0000313" key="3">
    <source>
        <dbReference type="Proteomes" id="UP000708208"/>
    </source>
</evidence>
<proteinExistence type="predicted"/>
<dbReference type="Proteomes" id="UP000708208">
    <property type="component" value="Unassembled WGS sequence"/>
</dbReference>
<dbReference type="OrthoDB" id="6512861at2759"/>
<sequence>MYLSSSSSFMDFSRTAPTCKRSDRSHSDKMCPTELCFAFVIAGVVAIVTPVAPTFLDNDDSDLYLEKYIKLLQQRCPKRVINHQIFNDVPACLVENLADSPQMKNISKAIKAENWGVFFKNVCRMFPIGKRCLRPVADLIDDCTSEGYKFNAVIDSVEDFFCGETADWEVNRENTLNSLILASICISSFSPDTLNCIVAQEQELKTCTRSHFEMIQTQLENTEVGNQEKAFCETFNMLKKCDDHILMTCNDTILEVQVTSFTRTLSETMKCPEGTSGADTGKYKMCRTELSLVLAAVLFIASPVAPNLMGHDDDLFAPVRNFIDLLQERCPKIVMNQSIINETMACLVTTKTISAHGQKISPKSVRIYSLGLYALLVLVDIMELCFLPLIPESLSPGVPKCRVEQVNTCLISSLKGIGNNPKHPRVINENNTCEYFQKMRRCDEELPKCDDSSQNSVTLVWRSLFQVMDCSYSSGAEHMTLSYFLLLNSMLVVGGETFF</sequence>
<dbReference type="EMBL" id="CAJVCH010060085">
    <property type="protein sequence ID" value="CAG7719268.1"/>
    <property type="molecule type" value="Genomic_DNA"/>
</dbReference>
<protein>
    <submittedName>
        <fullName evidence="2">Uncharacterized protein</fullName>
    </submittedName>
</protein>
<reference evidence="2" key="1">
    <citation type="submission" date="2021-06" db="EMBL/GenBank/DDBJ databases">
        <authorList>
            <person name="Hodson N. C."/>
            <person name="Mongue J. A."/>
            <person name="Jaron S. K."/>
        </authorList>
    </citation>
    <scope>NUCLEOTIDE SEQUENCE</scope>
</reference>
<gene>
    <name evidence="2" type="ORF">AFUS01_LOCUS8601</name>
</gene>
<name>A0A8J2NS66_9HEXA</name>
<feature type="region of interest" description="Disordered" evidence="1">
    <location>
        <begin position="1"/>
        <end position="26"/>
    </location>
</feature>
<organism evidence="2 3">
    <name type="scientific">Allacma fusca</name>
    <dbReference type="NCBI Taxonomy" id="39272"/>
    <lineage>
        <taxon>Eukaryota</taxon>
        <taxon>Metazoa</taxon>
        <taxon>Ecdysozoa</taxon>
        <taxon>Arthropoda</taxon>
        <taxon>Hexapoda</taxon>
        <taxon>Collembola</taxon>
        <taxon>Symphypleona</taxon>
        <taxon>Sminthuridae</taxon>
        <taxon>Allacma</taxon>
    </lineage>
</organism>
<keyword evidence="3" id="KW-1185">Reference proteome</keyword>